<dbReference type="InterPro" id="IPR006091">
    <property type="entry name" value="Acyl-CoA_Oxase/DH_mid-dom"/>
</dbReference>
<evidence type="ECO:0000256" key="6">
    <source>
        <dbReference type="RuleBase" id="RU362125"/>
    </source>
</evidence>
<keyword evidence="4 6" id="KW-0274">FAD</keyword>
<dbReference type="Pfam" id="PF00441">
    <property type="entry name" value="Acyl-CoA_dh_1"/>
    <property type="match status" value="1"/>
</dbReference>
<dbReference type="PANTHER" id="PTHR43292:SF3">
    <property type="entry name" value="ACYL-COA DEHYDROGENASE FADE29"/>
    <property type="match status" value="1"/>
</dbReference>
<dbReference type="Gene3D" id="1.10.540.10">
    <property type="entry name" value="Acyl-CoA dehydrogenase/oxidase, N-terminal domain"/>
    <property type="match status" value="1"/>
</dbReference>
<dbReference type="EMBL" id="SHNP01000005">
    <property type="protein sequence ID" value="MCX2974944.1"/>
    <property type="molecule type" value="Genomic_DNA"/>
</dbReference>
<proteinExistence type="inferred from homology"/>
<organism evidence="10 11">
    <name type="scientific">Candidatus Seongchinamella marina</name>
    <dbReference type="NCBI Taxonomy" id="2518990"/>
    <lineage>
        <taxon>Bacteria</taxon>
        <taxon>Pseudomonadati</taxon>
        <taxon>Pseudomonadota</taxon>
        <taxon>Gammaproteobacteria</taxon>
        <taxon>Cellvibrionales</taxon>
        <taxon>Halieaceae</taxon>
        <taxon>Seongchinamella</taxon>
    </lineage>
</organism>
<feature type="domain" description="Acyl-CoA dehydrogenase/oxidase C-terminal" evidence="7">
    <location>
        <begin position="235"/>
        <end position="394"/>
    </location>
</feature>
<evidence type="ECO:0000313" key="10">
    <source>
        <dbReference type="EMBL" id="MCX2974944.1"/>
    </source>
</evidence>
<evidence type="ECO:0000256" key="4">
    <source>
        <dbReference type="ARBA" id="ARBA00022827"/>
    </source>
</evidence>
<keyword evidence="11" id="KW-1185">Reference proteome</keyword>
<dbReference type="InterPro" id="IPR009075">
    <property type="entry name" value="AcylCo_DH/oxidase_C"/>
</dbReference>
<accession>A0ABT3SYJ1</accession>
<reference evidence="10" key="1">
    <citation type="submission" date="2019-02" db="EMBL/GenBank/DDBJ databases">
        <authorList>
            <person name="Li S.-H."/>
        </authorList>
    </citation>
    <scope>NUCLEOTIDE SEQUENCE</scope>
    <source>
        <strain evidence="10">IMCC8485</strain>
    </source>
</reference>
<dbReference type="InterPro" id="IPR013786">
    <property type="entry name" value="AcylCoA_DH/ox_N"/>
</dbReference>
<protein>
    <submittedName>
        <fullName evidence="10">Pimeloyl-CoA dehydrogenase large subunit</fullName>
    </submittedName>
</protein>
<dbReference type="InterPro" id="IPR052161">
    <property type="entry name" value="Mycobact_Acyl-CoA_DH"/>
</dbReference>
<comment type="similarity">
    <text evidence="2 6">Belongs to the acyl-CoA dehydrogenase family.</text>
</comment>
<dbReference type="SUPFAM" id="SSF47203">
    <property type="entry name" value="Acyl-CoA dehydrogenase C-terminal domain-like"/>
    <property type="match status" value="1"/>
</dbReference>
<dbReference type="Proteomes" id="UP001143307">
    <property type="component" value="Unassembled WGS sequence"/>
</dbReference>
<evidence type="ECO:0000256" key="1">
    <source>
        <dbReference type="ARBA" id="ARBA00001974"/>
    </source>
</evidence>
<dbReference type="SUPFAM" id="SSF56645">
    <property type="entry name" value="Acyl-CoA dehydrogenase NM domain-like"/>
    <property type="match status" value="1"/>
</dbReference>
<name>A0ABT3SYJ1_9GAMM</name>
<sequence length="397" mass="44137">MDTRFTEEELGFQAEVRQFFADILDEELLSKLHGAEASANLKDGMIEYQHRLNERGWMAPGWPVEYGGQDWSMTQHFIFNAERGKVGAPAPIPFGVTMVAPVIYSYGSDEQKAHFLPRILNSDDWWCQGYSEPGAGSDLASLACKAELDSSGSNYVVNGSKIWTSFAQAADWIFCLVRTDNSGRKQEGISFLLIDMKSPGVTVRPINTIDGFHHLNEVFFEDVKVPVENRIGEEGKGWTYAKSLLVHERLSIAEVAESKRNLEQLRELARAEVNGGTSLLQDPAFERRLAEVEIDLMALEFTELRVLASAAEGNMPGPESSLLKLQGTDIQQAIQELRMDVAGYYSQTLQGELNAAQLGHDFADFAQKQYFRGRASSIYGGSDEVQKNVTAKHVLGL</sequence>
<dbReference type="Pfam" id="PF02770">
    <property type="entry name" value="Acyl-CoA_dh_M"/>
    <property type="match status" value="1"/>
</dbReference>
<keyword evidence="3 6" id="KW-0285">Flavoprotein</keyword>
<dbReference type="InterPro" id="IPR046373">
    <property type="entry name" value="Acyl-CoA_Oxase/DH_mid-dom_sf"/>
</dbReference>
<feature type="domain" description="Acyl-CoA dehydrogenase/oxidase N-terminal" evidence="9">
    <location>
        <begin position="6"/>
        <end position="121"/>
    </location>
</feature>
<dbReference type="InterPro" id="IPR009100">
    <property type="entry name" value="AcylCoA_DH/oxidase_NM_dom_sf"/>
</dbReference>
<evidence type="ECO:0000256" key="3">
    <source>
        <dbReference type="ARBA" id="ARBA00022630"/>
    </source>
</evidence>
<dbReference type="RefSeq" id="WP_279253612.1">
    <property type="nucleotide sequence ID" value="NZ_SHNP01000005.1"/>
</dbReference>
<evidence type="ECO:0000313" key="11">
    <source>
        <dbReference type="Proteomes" id="UP001143307"/>
    </source>
</evidence>
<dbReference type="Pfam" id="PF02771">
    <property type="entry name" value="Acyl-CoA_dh_N"/>
    <property type="match status" value="1"/>
</dbReference>
<comment type="caution">
    <text evidence="10">The sequence shown here is derived from an EMBL/GenBank/DDBJ whole genome shotgun (WGS) entry which is preliminary data.</text>
</comment>
<keyword evidence="5 6" id="KW-0560">Oxidoreductase</keyword>
<evidence type="ECO:0000259" key="9">
    <source>
        <dbReference type="Pfam" id="PF02771"/>
    </source>
</evidence>
<evidence type="ECO:0000259" key="8">
    <source>
        <dbReference type="Pfam" id="PF02770"/>
    </source>
</evidence>
<evidence type="ECO:0000256" key="2">
    <source>
        <dbReference type="ARBA" id="ARBA00009347"/>
    </source>
</evidence>
<dbReference type="InterPro" id="IPR036250">
    <property type="entry name" value="AcylCo_DH-like_C"/>
</dbReference>
<comment type="cofactor">
    <cofactor evidence="1 6">
        <name>FAD</name>
        <dbReference type="ChEBI" id="CHEBI:57692"/>
    </cofactor>
</comment>
<evidence type="ECO:0000259" key="7">
    <source>
        <dbReference type="Pfam" id="PF00441"/>
    </source>
</evidence>
<dbReference type="Gene3D" id="2.40.110.10">
    <property type="entry name" value="Butyryl-CoA Dehydrogenase, subunit A, domain 2"/>
    <property type="match status" value="1"/>
</dbReference>
<gene>
    <name evidence="10" type="ORF">EYC87_15230</name>
</gene>
<dbReference type="PANTHER" id="PTHR43292">
    <property type="entry name" value="ACYL-COA DEHYDROGENASE"/>
    <property type="match status" value="1"/>
</dbReference>
<evidence type="ECO:0000256" key="5">
    <source>
        <dbReference type="ARBA" id="ARBA00023002"/>
    </source>
</evidence>
<feature type="domain" description="Acyl-CoA oxidase/dehydrogenase middle" evidence="8">
    <location>
        <begin position="127"/>
        <end position="223"/>
    </location>
</feature>
<dbReference type="Gene3D" id="1.20.140.10">
    <property type="entry name" value="Butyryl-CoA Dehydrogenase, subunit A, domain 3"/>
    <property type="match status" value="1"/>
</dbReference>
<dbReference type="InterPro" id="IPR037069">
    <property type="entry name" value="AcylCoA_DH/ox_N_sf"/>
</dbReference>